<comment type="caution">
    <text evidence="2">The sequence shown here is derived from an EMBL/GenBank/DDBJ whole genome shotgun (WGS) entry which is preliminary data.</text>
</comment>
<protein>
    <submittedName>
        <fullName evidence="2">Putative phage protein</fullName>
    </submittedName>
</protein>
<dbReference type="STRING" id="319653.SAMN04487973_104109"/>
<proteinExistence type="predicted"/>
<evidence type="ECO:0000313" key="2">
    <source>
        <dbReference type="EMBL" id="KRN83235.1"/>
    </source>
</evidence>
<name>A0A0R2K162_9LACO</name>
<evidence type="ECO:0000313" key="3">
    <source>
        <dbReference type="Proteomes" id="UP000051749"/>
    </source>
</evidence>
<sequence length="132" mass="14445">MNKPNYVVYPAVFDNVNNDGYYTVTFPDVPDTVTDGKTLEEAIKNAPDALAVALPDYKEYPMATSLNKVQASNPGLIVSYVGVDMKAARRKSRDATVRKNVTIPMSLAEKAQTQDINFSATLTEALEEKLGI</sequence>
<dbReference type="Pfam" id="PF15919">
    <property type="entry name" value="HicB_lk_antitox"/>
    <property type="match status" value="1"/>
</dbReference>
<dbReference type="InterPro" id="IPR035069">
    <property type="entry name" value="TTHA1013/TTHA0281-like"/>
</dbReference>
<dbReference type="OrthoDB" id="5419659at2"/>
<organism evidence="2 3">
    <name type="scientific">Pediococcus ethanolidurans</name>
    <dbReference type="NCBI Taxonomy" id="319653"/>
    <lineage>
        <taxon>Bacteria</taxon>
        <taxon>Bacillati</taxon>
        <taxon>Bacillota</taxon>
        <taxon>Bacilli</taxon>
        <taxon>Lactobacillales</taxon>
        <taxon>Lactobacillaceae</taxon>
        <taxon>Pediococcus</taxon>
    </lineage>
</organism>
<dbReference type="EMBL" id="JQBY01000003">
    <property type="protein sequence ID" value="KRN83235.1"/>
    <property type="molecule type" value="Genomic_DNA"/>
</dbReference>
<gene>
    <name evidence="2" type="ORF">IV87_GL001267</name>
</gene>
<dbReference type="Proteomes" id="UP000051749">
    <property type="component" value="Unassembled WGS sequence"/>
</dbReference>
<feature type="domain" description="HicB-like antitoxin of toxin-antitoxin system" evidence="1">
    <location>
        <begin position="9"/>
        <end position="111"/>
    </location>
</feature>
<dbReference type="PATRIC" id="fig|319653.3.peg.1283"/>
<dbReference type="AlphaFoldDB" id="A0A0R2K162"/>
<dbReference type="Gene3D" id="3.30.160.250">
    <property type="match status" value="1"/>
</dbReference>
<dbReference type="InterPro" id="IPR031807">
    <property type="entry name" value="HicB-like"/>
</dbReference>
<evidence type="ECO:0000259" key="1">
    <source>
        <dbReference type="Pfam" id="PF15919"/>
    </source>
</evidence>
<accession>A0A0R2K162</accession>
<dbReference type="SUPFAM" id="SSF143100">
    <property type="entry name" value="TTHA1013/TTHA0281-like"/>
    <property type="match status" value="1"/>
</dbReference>
<reference evidence="2 3" key="1">
    <citation type="journal article" date="2015" name="Genome Announc.">
        <title>Expanding the biotechnology potential of lactobacilli through comparative genomics of 213 strains and associated genera.</title>
        <authorList>
            <person name="Sun Z."/>
            <person name="Harris H.M."/>
            <person name="McCann A."/>
            <person name="Guo C."/>
            <person name="Argimon S."/>
            <person name="Zhang W."/>
            <person name="Yang X."/>
            <person name="Jeffery I.B."/>
            <person name="Cooney J.C."/>
            <person name="Kagawa T.F."/>
            <person name="Liu W."/>
            <person name="Song Y."/>
            <person name="Salvetti E."/>
            <person name="Wrobel A."/>
            <person name="Rasinkangas P."/>
            <person name="Parkhill J."/>
            <person name="Rea M.C."/>
            <person name="O'Sullivan O."/>
            <person name="Ritari J."/>
            <person name="Douillard F.P."/>
            <person name="Paul Ross R."/>
            <person name="Yang R."/>
            <person name="Briner A.E."/>
            <person name="Felis G.E."/>
            <person name="de Vos W.M."/>
            <person name="Barrangou R."/>
            <person name="Klaenhammer T.R."/>
            <person name="Caufield P.W."/>
            <person name="Cui Y."/>
            <person name="Zhang H."/>
            <person name="O'Toole P.W."/>
        </authorList>
    </citation>
    <scope>NUCLEOTIDE SEQUENCE [LARGE SCALE GENOMIC DNA]</scope>
    <source>
        <strain evidence="2 3">DSM 22301</strain>
    </source>
</reference>